<protein>
    <submittedName>
        <fullName evidence="2">Uncharacterized protein</fullName>
    </submittedName>
</protein>
<dbReference type="AlphaFoldDB" id="A0A921QDJ9"/>
<reference evidence="2" key="2">
    <citation type="submission" date="2020-10" db="EMBL/GenBank/DDBJ databases">
        <authorList>
            <person name="Cooper E.A."/>
            <person name="Brenton Z.W."/>
            <person name="Flinn B.S."/>
            <person name="Jenkins J."/>
            <person name="Shu S."/>
            <person name="Flowers D."/>
            <person name="Luo F."/>
            <person name="Wang Y."/>
            <person name="Xia P."/>
            <person name="Barry K."/>
            <person name="Daum C."/>
            <person name="Lipzen A."/>
            <person name="Yoshinaga Y."/>
            <person name="Schmutz J."/>
            <person name="Saski C."/>
            <person name="Vermerris W."/>
            <person name="Kresovich S."/>
        </authorList>
    </citation>
    <scope>NUCLEOTIDE SEQUENCE</scope>
</reference>
<feature type="compositionally biased region" description="Polar residues" evidence="1">
    <location>
        <begin position="39"/>
        <end position="49"/>
    </location>
</feature>
<feature type="region of interest" description="Disordered" evidence="1">
    <location>
        <begin position="26"/>
        <end position="54"/>
    </location>
</feature>
<evidence type="ECO:0000313" key="3">
    <source>
        <dbReference type="Proteomes" id="UP000807115"/>
    </source>
</evidence>
<evidence type="ECO:0000256" key="1">
    <source>
        <dbReference type="SAM" id="MobiDB-lite"/>
    </source>
</evidence>
<organism evidence="2 3">
    <name type="scientific">Sorghum bicolor</name>
    <name type="common">Sorghum</name>
    <name type="synonym">Sorghum vulgare</name>
    <dbReference type="NCBI Taxonomy" id="4558"/>
    <lineage>
        <taxon>Eukaryota</taxon>
        <taxon>Viridiplantae</taxon>
        <taxon>Streptophyta</taxon>
        <taxon>Embryophyta</taxon>
        <taxon>Tracheophyta</taxon>
        <taxon>Spermatophyta</taxon>
        <taxon>Magnoliopsida</taxon>
        <taxon>Liliopsida</taxon>
        <taxon>Poales</taxon>
        <taxon>Poaceae</taxon>
        <taxon>PACMAD clade</taxon>
        <taxon>Panicoideae</taxon>
        <taxon>Andropogonodae</taxon>
        <taxon>Andropogoneae</taxon>
        <taxon>Sorghinae</taxon>
        <taxon>Sorghum</taxon>
    </lineage>
</organism>
<sequence>MASRAQLSAYPCHHVAFCRRRQSKRSLGWDRGGEPWPTTDCTEGTTDGSQAKGDNIPGTYPAFIAPAAPITTYAGLDVGIDSAQEAFDRMAMRPRRKKLQPSLKICSYSTPEFTRQDGCSGRDQAESSTSSHGGYQKCRSNRMSKTMTKGLLLSLRTGCLKIIRNPSIFCFLPYIFLFSIIWRGKHIIPSFSVQNPRGESKKRPLEENDIATDLLRMMLLRCSESVTLDHVTSSRSIEVRTDAILFLVLEMRHFVVKHNYIMQANMTCGCNLV</sequence>
<feature type="region of interest" description="Disordered" evidence="1">
    <location>
        <begin position="115"/>
        <end position="139"/>
    </location>
</feature>
<proteinExistence type="predicted"/>
<reference evidence="2" key="1">
    <citation type="journal article" date="2019" name="BMC Genomics">
        <title>A new reference genome for Sorghum bicolor reveals high levels of sequence similarity between sweet and grain genotypes: implications for the genetics of sugar metabolism.</title>
        <authorList>
            <person name="Cooper E.A."/>
            <person name="Brenton Z.W."/>
            <person name="Flinn B.S."/>
            <person name="Jenkins J."/>
            <person name="Shu S."/>
            <person name="Flowers D."/>
            <person name="Luo F."/>
            <person name="Wang Y."/>
            <person name="Xia P."/>
            <person name="Barry K."/>
            <person name="Daum C."/>
            <person name="Lipzen A."/>
            <person name="Yoshinaga Y."/>
            <person name="Schmutz J."/>
            <person name="Saski C."/>
            <person name="Vermerris W."/>
            <person name="Kresovich S."/>
        </authorList>
    </citation>
    <scope>NUCLEOTIDE SEQUENCE</scope>
</reference>
<evidence type="ECO:0000313" key="2">
    <source>
        <dbReference type="EMBL" id="KAG0520084.1"/>
    </source>
</evidence>
<dbReference type="Proteomes" id="UP000807115">
    <property type="component" value="Chromosome 8"/>
</dbReference>
<gene>
    <name evidence="2" type="ORF">BDA96_08G042800</name>
</gene>
<accession>A0A921QDJ9</accession>
<comment type="caution">
    <text evidence="2">The sequence shown here is derived from an EMBL/GenBank/DDBJ whole genome shotgun (WGS) entry which is preliminary data.</text>
</comment>
<dbReference type="EMBL" id="CM027687">
    <property type="protein sequence ID" value="KAG0520084.1"/>
    <property type="molecule type" value="Genomic_DNA"/>
</dbReference>
<name>A0A921QDJ9_SORBI</name>